<reference evidence="2 3" key="1">
    <citation type="journal article" date="2016" name="Nat. Commun.">
        <title>Thousands of microbial genomes shed light on interconnected biogeochemical processes in an aquifer system.</title>
        <authorList>
            <person name="Anantharaman K."/>
            <person name="Brown C.T."/>
            <person name="Hug L.A."/>
            <person name="Sharon I."/>
            <person name="Castelle C.J."/>
            <person name="Probst A.J."/>
            <person name="Thomas B.C."/>
            <person name="Singh A."/>
            <person name="Wilkins M.J."/>
            <person name="Karaoz U."/>
            <person name="Brodie E.L."/>
            <person name="Williams K.H."/>
            <person name="Hubbard S.S."/>
            <person name="Banfield J.F."/>
        </authorList>
    </citation>
    <scope>NUCLEOTIDE SEQUENCE [LARGE SCALE GENOMIC DNA]</scope>
</reference>
<dbReference type="AlphaFoldDB" id="A0A1G2AR15"/>
<dbReference type="Gene3D" id="3.40.50.2020">
    <property type="match status" value="1"/>
</dbReference>
<dbReference type="InterPro" id="IPR029057">
    <property type="entry name" value="PRTase-like"/>
</dbReference>
<dbReference type="Gene3D" id="3.30.1310.20">
    <property type="entry name" value="PRTase-like"/>
    <property type="match status" value="1"/>
</dbReference>
<dbReference type="EMBL" id="MHKB01000011">
    <property type="protein sequence ID" value="OGY78946.1"/>
    <property type="molecule type" value="Genomic_DNA"/>
</dbReference>
<dbReference type="SUPFAM" id="SSF53271">
    <property type="entry name" value="PRTase-like"/>
    <property type="match status" value="1"/>
</dbReference>
<sequence length="213" mass="23828">MIFRDRKHAGIELGRLLLKYKESKPVVVGLPRGGVVVAAEVAHALDAPLEIVVPRKIGSPENPEYALGAVTEDGEVFLDDQRVTLSFVSEHYIREEIEKQIHEAQRRVKLYRLGRIPISFRDRYVMLVDDGIATGSTMLVAIQYVRQQEPQKIIVAVPVIAFDSLQKMKQVADAVVAVYTPSLFSAVGEFYEDFPQTSDAEVVSILRKFSTSL</sequence>
<dbReference type="Pfam" id="PF00156">
    <property type="entry name" value="Pribosyltran"/>
    <property type="match status" value="1"/>
</dbReference>
<gene>
    <name evidence="2" type="ORF">A3B74_03585</name>
</gene>
<proteinExistence type="predicted"/>
<protein>
    <recommendedName>
        <fullName evidence="1">Phosphoribosyltransferase domain-containing protein</fullName>
    </recommendedName>
</protein>
<comment type="caution">
    <text evidence="2">The sequence shown here is derived from an EMBL/GenBank/DDBJ whole genome shotgun (WGS) entry which is preliminary data.</text>
</comment>
<evidence type="ECO:0000259" key="1">
    <source>
        <dbReference type="Pfam" id="PF00156"/>
    </source>
</evidence>
<dbReference type="STRING" id="1798540.A3B74_03585"/>
<dbReference type="CDD" id="cd06223">
    <property type="entry name" value="PRTases_typeI"/>
    <property type="match status" value="1"/>
</dbReference>
<accession>A0A1G2AR15</accession>
<name>A0A1G2AR15_9BACT</name>
<dbReference type="InterPro" id="IPR000836">
    <property type="entry name" value="PRTase_dom"/>
</dbReference>
<feature type="domain" description="Phosphoribosyltransferase" evidence="1">
    <location>
        <begin position="18"/>
        <end position="166"/>
    </location>
</feature>
<evidence type="ECO:0000313" key="2">
    <source>
        <dbReference type="EMBL" id="OGY78946.1"/>
    </source>
</evidence>
<dbReference type="Proteomes" id="UP000177165">
    <property type="component" value="Unassembled WGS sequence"/>
</dbReference>
<organism evidence="2 3">
    <name type="scientific">Candidatus Kerfeldbacteria bacterium RIFCSPHIGHO2_02_FULL_42_14</name>
    <dbReference type="NCBI Taxonomy" id="1798540"/>
    <lineage>
        <taxon>Bacteria</taxon>
        <taxon>Candidatus Kerfeldiibacteriota</taxon>
    </lineage>
</organism>
<evidence type="ECO:0000313" key="3">
    <source>
        <dbReference type="Proteomes" id="UP000177165"/>
    </source>
</evidence>